<evidence type="ECO:0000313" key="7">
    <source>
        <dbReference type="EMBL" id="PWA98722.1"/>
    </source>
</evidence>
<dbReference type="Gene3D" id="3.40.1810.10">
    <property type="entry name" value="Transcription factor, MADS-box"/>
    <property type="match status" value="1"/>
</dbReference>
<dbReference type="Pfam" id="PF00319">
    <property type="entry name" value="SRF-TF"/>
    <property type="match status" value="1"/>
</dbReference>
<evidence type="ECO:0000256" key="5">
    <source>
        <dbReference type="ARBA" id="ARBA00023242"/>
    </source>
</evidence>
<protein>
    <recommendedName>
        <fullName evidence="6">MADS-box domain-containing protein</fullName>
    </recommendedName>
</protein>
<dbReference type="Proteomes" id="UP000245207">
    <property type="component" value="Unassembled WGS sequence"/>
</dbReference>
<dbReference type="SUPFAM" id="SSF55455">
    <property type="entry name" value="SRF-like"/>
    <property type="match status" value="1"/>
</dbReference>
<keyword evidence="3" id="KW-0238">DNA-binding</keyword>
<evidence type="ECO:0000313" key="8">
    <source>
        <dbReference type="Proteomes" id="UP000245207"/>
    </source>
</evidence>
<dbReference type="EMBL" id="PKPP01000052">
    <property type="protein sequence ID" value="PWA98722.1"/>
    <property type="molecule type" value="Genomic_DNA"/>
</dbReference>
<dbReference type="InterPro" id="IPR036879">
    <property type="entry name" value="TF_MADSbox_sf"/>
</dbReference>
<dbReference type="GO" id="GO:0046983">
    <property type="term" value="F:protein dimerization activity"/>
    <property type="evidence" value="ECO:0007669"/>
    <property type="project" value="InterPro"/>
</dbReference>
<name>A0A2U1QL55_ARTAN</name>
<keyword evidence="8" id="KW-1185">Reference proteome</keyword>
<evidence type="ECO:0000256" key="3">
    <source>
        <dbReference type="ARBA" id="ARBA00023125"/>
    </source>
</evidence>
<evidence type="ECO:0000256" key="1">
    <source>
        <dbReference type="ARBA" id="ARBA00004123"/>
    </source>
</evidence>
<comment type="subcellular location">
    <subcellularLocation>
        <location evidence="1">Nucleus</location>
    </subcellularLocation>
</comment>
<feature type="domain" description="MADS-box" evidence="6">
    <location>
        <begin position="2"/>
        <end position="27"/>
    </location>
</feature>
<comment type="caution">
    <text evidence="7">The sequence shown here is derived from an EMBL/GenBank/DDBJ whole genome shotgun (WGS) entry which is preliminary data.</text>
</comment>
<evidence type="ECO:0000259" key="6">
    <source>
        <dbReference type="Pfam" id="PF00319"/>
    </source>
</evidence>
<sequence length="102" mass="11569">MKKKVYELSTLCGLDIRMIICSPSGQTETMLWLNQDDDGKSLNDLIRSSRNQDGKRKKTVNVTQIWKGETQNQAGESQLDVKSKQFVQAVHNWVNNLAPVGY</sequence>
<dbReference type="OrthoDB" id="898323at2759"/>
<dbReference type="GO" id="GO:0003677">
    <property type="term" value="F:DNA binding"/>
    <property type="evidence" value="ECO:0007669"/>
    <property type="project" value="UniProtKB-KW"/>
</dbReference>
<gene>
    <name evidence="7" type="ORF">CTI12_AA015050</name>
</gene>
<keyword evidence="4" id="KW-0804">Transcription</keyword>
<keyword evidence="2" id="KW-0805">Transcription regulation</keyword>
<dbReference type="AlphaFoldDB" id="A0A2U1QL55"/>
<accession>A0A2U1QL55</accession>
<dbReference type="GO" id="GO:0005634">
    <property type="term" value="C:nucleus"/>
    <property type="evidence" value="ECO:0007669"/>
    <property type="project" value="UniProtKB-SubCell"/>
</dbReference>
<proteinExistence type="predicted"/>
<organism evidence="7 8">
    <name type="scientific">Artemisia annua</name>
    <name type="common">Sweet wormwood</name>
    <dbReference type="NCBI Taxonomy" id="35608"/>
    <lineage>
        <taxon>Eukaryota</taxon>
        <taxon>Viridiplantae</taxon>
        <taxon>Streptophyta</taxon>
        <taxon>Embryophyta</taxon>
        <taxon>Tracheophyta</taxon>
        <taxon>Spermatophyta</taxon>
        <taxon>Magnoliopsida</taxon>
        <taxon>eudicotyledons</taxon>
        <taxon>Gunneridae</taxon>
        <taxon>Pentapetalae</taxon>
        <taxon>asterids</taxon>
        <taxon>campanulids</taxon>
        <taxon>Asterales</taxon>
        <taxon>Asteraceae</taxon>
        <taxon>Asteroideae</taxon>
        <taxon>Anthemideae</taxon>
        <taxon>Artemisiinae</taxon>
        <taxon>Artemisia</taxon>
    </lineage>
</organism>
<dbReference type="InterPro" id="IPR002100">
    <property type="entry name" value="TF_MADSbox"/>
</dbReference>
<evidence type="ECO:0000256" key="4">
    <source>
        <dbReference type="ARBA" id="ARBA00023163"/>
    </source>
</evidence>
<reference evidence="7 8" key="1">
    <citation type="journal article" date="2018" name="Mol. Plant">
        <title>The genome of Artemisia annua provides insight into the evolution of Asteraceae family and artemisinin biosynthesis.</title>
        <authorList>
            <person name="Shen Q."/>
            <person name="Zhang L."/>
            <person name="Liao Z."/>
            <person name="Wang S."/>
            <person name="Yan T."/>
            <person name="Shi P."/>
            <person name="Liu M."/>
            <person name="Fu X."/>
            <person name="Pan Q."/>
            <person name="Wang Y."/>
            <person name="Lv Z."/>
            <person name="Lu X."/>
            <person name="Zhang F."/>
            <person name="Jiang W."/>
            <person name="Ma Y."/>
            <person name="Chen M."/>
            <person name="Hao X."/>
            <person name="Li L."/>
            <person name="Tang Y."/>
            <person name="Lv G."/>
            <person name="Zhou Y."/>
            <person name="Sun X."/>
            <person name="Brodelius P.E."/>
            <person name="Rose J.K.C."/>
            <person name="Tang K."/>
        </authorList>
    </citation>
    <scope>NUCLEOTIDE SEQUENCE [LARGE SCALE GENOMIC DNA]</scope>
    <source>
        <strain evidence="8">cv. Huhao1</strain>
        <tissue evidence="7">Leaf</tissue>
    </source>
</reference>
<keyword evidence="5" id="KW-0539">Nucleus</keyword>
<evidence type="ECO:0000256" key="2">
    <source>
        <dbReference type="ARBA" id="ARBA00023015"/>
    </source>
</evidence>